<evidence type="ECO:0000313" key="2">
    <source>
        <dbReference type="Proteomes" id="UP000005697"/>
    </source>
</evidence>
<sequence length="68" mass="7956">MKYDGLSKYVDKEVMCAGKESTLLRFELMLKYAEKSIQEHPCETCADALGDWLYILKEFVSDCRNELR</sequence>
<dbReference type="OrthoDB" id="9795188at2"/>
<evidence type="ECO:0000313" key="1">
    <source>
        <dbReference type="EMBL" id="EGC18650.1"/>
    </source>
</evidence>
<dbReference type="RefSeq" id="WP_007369087.1">
    <property type="nucleotide sequence ID" value="NZ_GL872284.1"/>
</dbReference>
<dbReference type="EMBL" id="AEWX01000049">
    <property type="protein sequence ID" value="EGC18650.1"/>
    <property type="molecule type" value="Genomic_DNA"/>
</dbReference>
<protein>
    <submittedName>
        <fullName evidence="1">Uncharacterized protein</fullName>
    </submittedName>
</protein>
<dbReference type="AlphaFoldDB" id="F0FB82"/>
<comment type="caution">
    <text evidence="1">The sequence shown here is derived from an EMBL/GenBank/DDBJ whole genome shotgun (WGS) entry which is preliminary data.</text>
</comment>
<gene>
    <name evidence="1" type="ORF">HMPREF9141_2849</name>
</gene>
<accession>F0FB82</accession>
<dbReference type="HOGENOM" id="CLU_2790499_0_0_10"/>
<name>F0FB82_9BACT</name>
<keyword evidence="2" id="KW-1185">Reference proteome</keyword>
<proteinExistence type="predicted"/>
<dbReference type="Proteomes" id="UP000005697">
    <property type="component" value="Unassembled WGS sequence"/>
</dbReference>
<reference evidence="1 2" key="1">
    <citation type="submission" date="2011-01" db="EMBL/GenBank/DDBJ databases">
        <authorList>
            <person name="Muzny D."/>
            <person name="Qin X."/>
            <person name="Deng J."/>
            <person name="Jiang H."/>
            <person name="Liu Y."/>
            <person name="Qu J."/>
            <person name="Song X.-Z."/>
            <person name="Zhang L."/>
            <person name="Thornton R."/>
            <person name="Coyle M."/>
            <person name="Francisco L."/>
            <person name="Jackson L."/>
            <person name="Javaid M."/>
            <person name="Korchina V."/>
            <person name="Kovar C."/>
            <person name="Mata R."/>
            <person name="Mathew T."/>
            <person name="Ngo R."/>
            <person name="Nguyen L."/>
            <person name="Nguyen N."/>
            <person name="Okwuonu G."/>
            <person name="Ongeri F."/>
            <person name="Pham C."/>
            <person name="Simmons D."/>
            <person name="Wilczek-Boney K."/>
            <person name="Hale W."/>
            <person name="Jakkamsetti A."/>
            <person name="Pham P."/>
            <person name="Ruth R."/>
            <person name="San Lucas F."/>
            <person name="Warren J."/>
            <person name="Zhang J."/>
            <person name="Zhao Z."/>
            <person name="Zhou C."/>
            <person name="Zhu D."/>
            <person name="Lee S."/>
            <person name="Bess C."/>
            <person name="Blankenburg K."/>
            <person name="Forbes L."/>
            <person name="Fu Q."/>
            <person name="Gubbala S."/>
            <person name="Hirani K."/>
            <person name="Jayaseelan J.C."/>
            <person name="Lara F."/>
            <person name="Munidasa M."/>
            <person name="Palculict T."/>
            <person name="Patil S."/>
            <person name="Pu L.-L."/>
            <person name="Saada N."/>
            <person name="Tang L."/>
            <person name="Weissenberger G."/>
            <person name="Zhu Y."/>
            <person name="Hemphill L."/>
            <person name="Shang Y."/>
            <person name="Youmans B."/>
            <person name="Ayvaz T."/>
            <person name="Ross M."/>
            <person name="Santibanez J."/>
            <person name="Aqrawi P."/>
            <person name="Gross S."/>
            <person name="Joshi V."/>
            <person name="Fowler G."/>
            <person name="Nazareth L."/>
            <person name="Reid J."/>
            <person name="Worley K."/>
            <person name="Petrosino J."/>
            <person name="Highlander S."/>
            <person name="Gibbs R."/>
        </authorList>
    </citation>
    <scope>NUCLEOTIDE SEQUENCE [LARGE SCALE GENOMIC DNA]</scope>
    <source>
        <strain evidence="1 2">DSM 16608</strain>
    </source>
</reference>
<organism evidence="1 2">
    <name type="scientific">Prevotella multiformis DSM 16608</name>
    <dbReference type="NCBI Taxonomy" id="888743"/>
    <lineage>
        <taxon>Bacteria</taxon>
        <taxon>Pseudomonadati</taxon>
        <taxon>Bacteroidota</taxon>
        <taxon>Bacteroidia</taxon>
        <taxon>Bacteroidales</taxon>
        <taxon>Prevotellaceae</taxon>
        <taxon>Prevotella</taxon>
    </lineage>
</organism>